<evidence type="ECO:0000313" key="3">
    <source>
        <dbReference type="Proteomes" id="UP000735302"/>
    </source>
</evidence>
<dbReference type="AlphaFoldDB" id="A0AAV3Z2F1"/>
<comment type="caution">
    <text evidence="2">The sequence shown here is derived from an EMBL/GenBank/DDBJ whole genome shotgun (WGS) entry which is preliminary data.</text>
</comment>
<accession>A0AAV3Z2F1</accession>
<sequence length="90" mass="9824">MRWRRQRKCDGAEFGLLCKASSQKDFPRLSGSQSGQGAGGVASNPRQRVTADLWMGSLATVPPPPHQMAQKQHCTSRHPNRAETLIGIIA</sequence>
<protein>
    <submittedName>
        <fullName evidence="2">Uncharacterized protein</fullName>
    </submittedName>
</protein>
<evidence type="ECO:0000256" key="1">
    <source>
        <dbReference type="SAM" id="MobiDB-lite"/>
    </source>
</evidence>
<organism evidence="2 3">
    <name type="scientific">Plakobranchus ocellatus</name>
    <dbReference type="NCBI Taxonomy" id="259542"/>
    <lineage>
        <taxon>Eukaryota</taxon>
        <taxon>Metazoa</taxon>
        <taxon>Spiralia</taxon>
        <taxon>Lophotrochozoa</taxon>
        <taxon>Mollusca</taxon>
        <taxon>Gastropoda</taxon>
        <taxon>Heterobranchia</taxon>
        <taxon>Euthyneura</taxon>
        <taxon>Panpulmonata</taxon>
        <taxon>Sacoglossa</taxon>
        <taxon>Placobranchoidea</taxon>
        <taxon>Plakobranchidae</taxon>
        <taxon>Plakobranchus</taxon>
    </lineage>
</organism>
<evidence type="ECO:0000313" key="2">
    <source>
        <dbReference type="EMBL" id="GFN89569.1"/>
    </source>
</evidence>
<feature type="region of interest" description="Disordered" evidence="1">
    <location>
        <begin position="24"/>
        <end position="47"/>
    </location>
</feature>
<gene>
    <name evidence="2" type="ORF">PoB_001607500</name>
</gene>
<reference evidence="2 3" key="1">
    <citation type="journal article" date="2021" name="Elife">
        <title>Chloroplast acquisition without the gene transfer in kleptoplastic sea slugs, Plakobranchus ocellatus.</title>
        <authorList>
            <person name="Maeda T."/>
            <person name="Takahashi S."/>
            <person name="Yoshida T."/>
            <person name="Shimamura S."/>
            <person name="Takaki Y."/>
            <person name="Nagai Y."/>
            <person name="Toyoda A."/>
            <person name="Suzuki Y."/>
            <person name="Arimoto A."/>
            <person name="Ishii H."/>
            <person name="Satoh N."/>
            <person name="Nishiyama T."/>
            <person name="Hasebe M."/>
            <person name="Maruyama T."/>
            <person name="Minagawa J."/>
            <person name="Obokata J."/>
            <person name="Shigenobu S."/>
        </authorList>
    </citation>
    <scope>NUCLEOTIDE SEQUENCE [LARGE SCALE GENOMIC DNA]</scope>
</reference>
<dbReference type="Proteomes" id="UP000735302">
    <property type="component" value="Unassembled WGS sequence"/>
</dbReference>
<proteinExistence type="predicted"/>
<name>A0AAV3Z2F1_9GAST</name>
<keyword evidence="3" id="KW-1185">Reference proteome</keyword>
<dbReference type="EMBL" id="BLXT01001944">
    <property type="protein sequence ID" value="GFN89569.1"/>
    <property type="molecule type" value="Genomic_DNA"/>
</dbReference>